<evidence type="ECO:0000256" key="20">
    <source>
        <dbReference type="ARBA" id="ARBA00051243"/>
    </source>
</evidence>
<dbReference type="Gene3D" id="3.30.200.20">
    <property type="entry name" value="Phosphorylase Kinase, domain 1"/>
    <property type="match status" value="1"/>
</dbReference>
<dbReference type="GO" id="GO:0005005">
    <property type="term" value="F:transmembrane-ephrin receptor activity"/>
    <property type="evidence" value="ECO:0007669"/>
    <property type="project" value="TreeGrafter"/>
</dbReference>
<evidence type="ECO:0000256" key="2">
    <source>
        <dbReference type="ARBA" id="ARBA00004316"/>
    </source>
</evidence>
<evidence type="ECO:0000256" key="19">
    <source>
        <dbReference type="ARBA" id="ARBA00040789"/>
    </source>
</evidence>
<comment type="catalytic activity">
    <reaction evidence="20">
        <text>L-tyrosyl-[protein] + ATP = O-phospho-L-tyrosyl-[protein] + ADP + H(+)</text>
        <dbReference type="Rhea" id="RHEA:10596"/>
        <dbReference type="Rhea" id="RHEA-COMP:10136"/>
        <dbReference type="Rhea" id="RHEA-COMP:20101"/>
        <dbReference type="ChEBI" id="CHEBI:15378"/>
        <dbReference type="ChEBI" id="CHEBI:30616"/>
        <dbReference type="ChEBI" id="CHEBI:46858"/>
        <dbReference type="ChEBI" id="CHEBI:61978"/>
        <dbReference type="ChEBI" id="CHEBI:456216"/>
        <dbReference type="EC" id="2.7.10.1"/>
    </reaction>
</comment>
<dbReference type="GO" id="GO:0007411">
    <property type="term" value="P:axon guidance"/>
    <property type="evidence" value="ECO:0007669"/>
    <property type="project" value="TreeGrafter"/>
</dbReference>
<keyword evidence="9 21" id="KW-0547">Nucleotide-binding</keyword>
<keyword evidence="14 22" id="KW-0472">Membrane</keyword>
<evidence type="ECO:0000256" key="22">
    <source>
        <dbReference type="SAM" id="Phobius"/>
    </source>
</evidence>
<keyword evidence="4" id="KW-0217">Developmental protein</keyword>
<evidence type="ECO:0000256" key="3">
    <source>
        <dbReference type="ARBA" id="ARBA00011902"/>
    </source>
</evidence>
<dbReference type="InterPro" id="IPR003961">
    <property type="entry name" value="FN3_dom"/>
</dbReference>
<dbReference type="PANTHER" id="PTHR46877">
    <property type="entry name" value="EPH RECEPTOR A5"/>
    <property type="match status" value="1"/>
</dbReference>
<feature type="binding site" evidence="21">
    <location>
        <position position="305"/>
    </location>
    <ligand>
        <name>ATP</name>
        <dbReference type="ChEBI" id="CHEBI:30616"/>
    </ligand>
</feature>
<dbReference type="AlphaFoldDB" id="A0A553MNL8"/>
<dbReference type="PROSITE" id="PS00107">
    <property type="entry name" value="PROTEIN_KINASE_ATP"/>
    <property type="match status" value="1"/>
</dbReference>
<feature type="domain" description="Fibronectin type-III" evidence="24">
    <location>
        <begin position="121"/>
        <end position="221"/>
    </location>
</feature>
<dbReference type="InterPro" id="IPR020635">
    <property type="entry name" value="Tyr_kinase_cat_dom"/>
</dbReference>
<dbReference type="CDD" id="cd00063">
    <property type="entry name" value="FN3"/>
    <property type="match status" value="2"/>
</dbReference>
<evidence type="ECO:0000256" key="5">
    <source>
        <dbReference type="ARBA" id="ARBA00022475"/>
    </source>
</evidence>
<evidence type="ECO:0000256" key="21">
    <source>
        <dbReference type="PROSITE-ProRule" id="PRU10141"/>
    </source>
</evidence>
<proteinExistence type="predicted"/>
<evidence type="ECO:0000256" key="18">
    <source>
        <dbReference type="ARBA" id="ARBA00038546"/>
    </source>
</evidence>
<dbReference type="SUPFAM" id="SSF49265">
    <property type="entry name" value="Fibronectin type III"/>
    <property type="match status" value="1"/>
</dbReference>
<dbReference type="InterPro" id="IPR001245">
    <property type="entry name" value="Ser-Thr/Tyr_kinase_cat_dom"/>
</dbReference>
<dbReference type="PANTHER" id="PTHR46877:SF6">
    <property type="entry name" value="EPHRIN TYPE-B RECEPTOR 3"/>
    <property type="match status" value="1"/>
</dbReference>
<evidence type="ECO:0000256" key="8">
    <source>
        <dbReference type="ARBA" id="ARBA00022692"/>
    </source>
</evidence>
<keyword evidence="16" id="KW-0675">Receptor</keyword>
<keyword evidence="11 21" id="KW-0067">ATP-binding</keyword>
<dbReference type="GO" id="GO:0030425">
    <property type="term" value="C:dendrite"/>
    <property type="evidence" value="ECO:0007669"/>
    <property type="project" value="TreeGrafter"/>
</dbReference>
<reference evidence="25 26" key="1">
    <citation type="journal article" date="2019" name="Sci. Data">
        <title>Hybrid genome assembly and annotation of Danionella translucida.</title>
        <authorList>
            <person name="Kadobianskyi M."/>
            <person name="Schulze L."/>
            <person name="Schuelke M."/>
            <person name="Judkewitz B."/>
        </authorList>
    </citation>
    <scope>NUCLEOTIDE SEQUENCE [LARGE SCALE GENOMIC DNA]</scope>
    <source>
        <strain evidence="25 26">Bolton</strain>
    </source>
</reference>
<dbReference type="InterPro" id="IPR011009">
    <property type="entry name" value="Kinase-like_dom_sf"/>
</dbReference>
<dbReference type="Pfam" id="PF00041">
    <property type="entry name" value="fn3"/>
    <property type="match status" value="2"/>
</dbReference>
<keyword evidence="13 22" id="KW-1133">Transmembrane helix</keyword>
<dbReference type="EC" id="2.7.10.1" evidence="3"/>
<evidence type="ECO:0000256" key="15">
    <source>
        <dbReference type="ARBA" id="ARBA00023137"/>
    </source>
</evidence>
<evidence type="ECO:0000259" key="23">
    <source>
        <dbReference type="PROSITE" id="PS50011"/>
    </source>
</evidence>
<evidence type="ECO:0000256" key="6">
    <source>
        <dbReference type="ARBA" id="ARBA00022553"/>
    </source>
</evidence>
<evidence type="ECO:0000256" key="16">
    <source>
        <dbReference type="ARBA" id="ARBA00023170"/>
    </source>
</evidence>
<comment type="subunit">
    <text evidence="18">Heterotetramer upon binding of the ligand. The heterotetramer is composed of an ephrin dimer and a receptor dimer. Oligomerization is probably required to induce biological responses.</text>
</comment>
<keyword evidence="15" id="KW-0829">Tyrosine-protein kinase</keyword>
<dbReference type="InterPro" id="IPR013783">
    <property type="entry name" value="Ig-like_fold"/>
</dbReference>
<dbReference type="Gene3D" id="2.60.40.10">
    <property type="entry name" value="Immunoglobulins"/>
    <property type="match status" value="2"/>
</dbReference>
<evidence type="ECO:0000256" key="1">
    <source>
        <dbReference type="ARBA" id="ARBA00004251"/>
    </source>
</evidence>
<keyword evidence="26" id="KW-1185">Reference proteome</keyword>
<evidence type="ECO:0000256" key="11">
    <source>
        <dbReference type="ARBA" id="ARBA00022840"/>
    </source>
</evidence>
<organism evidence="25 26">
    <name type="scientific">Danionella cerebrum</name>
    <dbReference type="NCBI Taxonomy" id="2873325"/>
    <lineage>
        <taxon>Eukaryota</taxon>
        <taxon>Metazoa</taxon>
        <taxon>Chordata</taxon>
        <taxon>Craniata</taxon>
        <taxon>Vertebrata</taxon>
        <taxon>Euteleostomi</taxon>
        <taxon>Actinopterygii</taxon>
        <taxon>Neopterygii</taxon>
        <taxon>Teleostei</taxon>
        <taxon>Ostariophysi</taxon>
        <taxon>Cypriniformes</taxon>
        <taxon>Danionidae</taxon>
        <taxon>Danioninae</taxon>
        <taxon>Danionella</taxon>
    </lineage>
</organism>
<dbReference type="GO" id="GO:0005886">
    <property type="term" value="C:plasma membrane"/>
    <property type="evidence" value="ECO:0007669"/>
    <property type="project" value="UniProtKB-SubCell"/>
</dbReference>
<evidence type="ECO:0000313" key="25">
    <source>
        <dbReference type="EMBL" id="TRY54775.1"/>
    </source>
</evidence>
<dbReference type="InterPro" id="IPR050449">
    <property type="entry name" value="Ephrin_rcpt_TKs"/>
</dbReference>
<dbReference type="FunFam" id="3.30.200.20:FF:000001">
    <property type="entry name" value="Ephrin type-A receptor 5"/>
    <property type="match status" value="1"/>
</dbReference>
<dbReference type="InterPro" id="IPR000719">
    <property type="entry name" value="Prot_kinase_dom"/>
</dbReference>
<name>A0A553MNL8_9TELE</name>
<dbReference type="PROSITE" id="PS50853">
    <property type="entry name" value="FN3"/>
    <property type="match status" value="2"/>
</dbReference>
<evidence type="ECO:0000256" key="14">
    <source>
        <dbReference type="ARBA" id="ARBA00023136"/>
    </source>
</evidence>
<dbReference type="InterPro" id="IPR036116">
    <property type="entry name" value="FN3_sf"/>
</dbReference>
<keyword evidence="8 22" id="KW-0812">Transmembrane</keyword>
<protein>
    <recommendedName>
        <fullName evidence="19">Ephrin type-B receptor 3</fullName>
        <ecNumber evidence="3">2.7.10.1</ecNumber>
    </recommendedName>
</protein>
<keyword evidence="17" id="KW-0966">Cell projection</keyword>
<evidence type="ECO:0000259" key="24">
    <source>
        <dbReference type="PROSITE" id="PS50853"/>
    </source>
</evidence>
<keyword evidence="7" id="KW-0808">Transferase</keyword>
<evidence type="ECO:0000256" key="10">
    <source>
        <dbReference type="ARBA" id="ARBA00022777"/>
    </source>
</evidence>
<evidence type="ECO:0000256" key="7">
    <source>
        <dbReference type="ARBA" id="ARBA00022679"/>
    </source>
</evidence>
<feature type="domain" description="Fibronectin type-III" evidence="24">
    <location>
        <begin position="10"/>
        <end position="120"/>
    </location>
</feature>
<keyword evidence="10" id="KW-0418">Kinase</keyword>
<dbReference type="InterPro" id="IPR017441">
    <property type="entry name" value="Protein_kinase_ATP_BS"/>
</dbReference>
<dbReference type="Proteomes" id="UP000316079">
    <property type="component" value="Unassembled WGS sequence"/>
</dbReference>
<dbReference type="OrthoDB" id="4062651at2759"/>
<evidence type="ECO:0000256" key="4">
    <source>
        <dbReference type="ARBA" id="ARBA00022473"/>
    </source>
</evidence>
<evidence type="ECO:0000256" key="17">
    <source>
        <dbReference type="ARBA" id="ARBA00023273"/>
    </source>
</evidence>
<dbReference type="SMART" id="SM00219">
    <property type="entry name" value="TyrKc"/>
    <property type="match status" value="1"/>
</dbReference>
<keyword evidence="12" id="KW-0524">Neurogenesis</keyword>
<keyword evidence="6" id="KW-0597">Phosphoprotein</keyword>
<dbReference type="SMART" id="SM00060">
    <property type="entry name" value="FN3"/>
    <property type="match status" value="2"/>
</dbReference>
<dbReference type="SUPFAM" id="SSF56112">
    <property type="entry name" value="Protein kinase-like (PK-like)"/>
    <property type="match status" value="1"/>
</dbReference>
<comment type="caution">
    <text evidence="25">The sequence shown here is derived from an EMBL/GenBank/DDBJ whole genome shotgun (WGS) entry which is preliminary data.</text>
</comment>
<sequence length="371" mass="41103">MSSFCFLAAVPSAPLNVFSSVNETSVTLEWSEPRDLGGRGDVVYNVVCKKCLHDSGYCARCDDNVEVSPRRLGLAERQAAVRNLQAHTHYSFEIQAVNGVSSKSPSNPQYTTVNITTNQAAPSAVPTLHLMRATAGTLSLSWLPPERPNGVILDYEIKYQERGESFSHTVTAQHTSAKVEGLKAGIVYMVQVHDPERSVQDLLPLIVGSASAGFVVILAMIVIAVVCLRRQRTGSELEYTEKLQQYVYIDPFTYEDPNEAVHEFAREIDISCVKIEEVIGAGEFGEVCRGRLKQAGRKEITVAIKTLKAGYTEHQRRDFLSEASIMGQFDHPNVIHLEGVLTRSCPVLIITEFMENGALDSFLRVWVTRKI</sequence>
<evidence type="ECO:0000256" key="12">
    <source>
        <dbReference type="ARBA" id="ARBA00022902"/>
    </source>
</evidence>
<dbReference type="PROSITE" id="PS50011">
    <property type="entry name" value="PROTEIN_KINASE_DOM"/>
    <property type="match status" value="1"/>
</dbReference>
<feature type="domain" description="Protein kinase" evidence="23">
    <location>
        <begin position="273"/>
        <end position="371"/>
    </location>
</feature>
<comment type="subcellular location">
    <subcellularLocation>
        <location evidence="1">Cell membrane</location>
        <topology evidence="1">Single-pass type I membrane protein</topology>
    </subcellularLocation>
    <subcellularLocation>
        <location evidence="2">Cell projection</location>
    </subcellularLocation>
</comment>
<gene>
    <name evidence="25" type="ORF">DNTS_004253</name>
</gene>
<dbReference type="EMBL" id="SRMA01027340">
    <property type="protein sequence ID" value="TRY54775.1"/>
    <property type="molecule type" value="Genomic_DNA"/>
</dbReference>
<dbReference type="InterPro" id="IPR027936">
    <property type="entry name" value="Eph_TM"/>
</dbReference>
<evidence type="ECO:0000313" key="26">
    <source>
        <dbReference type="Proteomes" id="UP000316079"/>
    </source>
</evidence>
<dbReference type="Pfam" id="PF07714">
    <property type="entry name" value="PK_Tyr_Ser-Thr"/>
    <property type="match status" value="1"/>
</dbReference>
<dbReference type="STRING" id="623744.A0A553MNL8"/>
<accession>A0A553MNL8</accession>
<dbReference type="GO" id="GO:0005524">
    <property type="term" value="F:ATP binding"/>
    <property type="evidence" value="ECO:0007669"/>
    <property type="project" value="UniProtKB-UniRule"/>
</dbReference>
<evidence type="ECO:0000256" key="13">
    <source>
        <dbReference type="ARBA" id="ARBA00022989"/>
    </source>
</evidence>
<keyword evidence="5" id="KW-1003">Cell membrane</keyword>
<evidence type="ECO:0000256" key="9">
    <source>
        <dbReference type="ARBA" id="ARBA00022741"/>
    </source>
</evidence>
<dbReference type="Pfam" id="PF14575">
    <property type="entry name" value="EphA2_TM"/>
    <property type="match status" value="1"/>
</dbReference>
<dbReference type="FunFam" id="2.60.40.10:FF:000041">
    <property type="entry name" value="ephrin type-A receptor 3"/>
    <property type="match status" value="1"/>
</dbReference>
<feature type="transmembrane region" description="Helical" evidence="22">
    <location>
        <begin position="202"/>
        <end position="228"/>
    </location>
</feature>